<evidence type="ECO:0000313" key="2">
    <source>
        <dbReference type="Proteomes" id="UP000000600"/>
    </source>
</evidence>
<reference evidence="1 2" key="1">
    <citation type="journal article" date="2006" name="Nature">
        <title>Global trends of whole-genome duplications revealed by the ciliate Paramecium tetraurelia.</title>
        <authorList>
            <consortium name="Genoscope"/>
            <person name="Aury J.-M."/>
            <person name="Jaillon O."/>
            <person name="Duret L."/>
            <person name="Noel B."/>
            <person name="Jubin C."/>
            <person name="Porcel B.M."/>
            <person name="Segurens B."/>
            <person name="Daubin V."/>
            <person name="Anthouard V."/>
            <person name="Aiach N."/>
            <person name="Arnaiz O."/>
            <person name="Billaut A."/>
            <person name="Beisson J."/>
            <person name="Blanc I."/>
            <person name="Bouhouche K."/>
            <person name="Camara F."/>
            <person name="Duharcourt S."/>
            <person name="Guigo R."/>
            <person name="Gogendeau D."/>
            <person name="Katinka M."/>
            <person name="Keller A.-M."/>
            <person name="Kissmehl R."/>
            <person name="Klotz C."/>
            <person name="Koll F."/>
            <person name="Le Moue A."/>
            <person name="Lepere C."/>
            <person name="Malinsky S."/>
            <person name="Nowacki M."/>
            <person name="Nowak J.K."/>
            <person name="Plattner H."/>
            <person name="Poulain J."/>
            <person name="Ruiz F."/>
            <person name="Serrano V."/>
            <person name="Zagulski M."/>
            <person name="Dessen P."/>
            <person name="Betermier M."/>
            <person name="Weissenbach J."/>
            <person name="Scarpelli C."/>
            <person name="Schachter V."/>
            <person name="Sperling L."/>
            <person name="Meyer E."/>
            <person name="Cohen J."/>
            <person name="Wincker P."/>
        </authorList>
    </citation>
    <scope>NUCLEOTIDE SEQUENCE [LARGE SCALE GENOMIC DNA]</scope>
    <source>
        <strain evidence="1 2">Stock d4-2</strain>
    </source>
</reference>
<sequence length="201" mass="24206">MELITFIQKLSQLINIMLLEDGLKQILVRFYICLNVDIKNDNQQVILKWKRKQRRQNFISKIQYQFKYLEFKFYSNLDYHYQYPQKFEYDGSFLNSYKFLQLNSERTQTTLWFDLQSEPTTHNYKFDSDRNQFSNTLNYMYIGGDKFTLSPYFEGSLAYLEFLTGFDQDFNIQDYQQCHNSCKSCDGPESKECTCCSAFSF</sequence>
<proteinExistence type="predicted"/>
<evidence type="ECO:0000313" key="1">
    <source>
        <dbReference type="EMBL" id="CAK69880.1"/>
    </source>
</evidence>
<organism evidence="1 2">
    <name type="scientific">Paramecium tetraurelia</name>
    <dbReference type="NCBI Taxonomy" id="5888"/>
    <lineage>
        <taxon>Eukaryota</taxon>
        <taxon>Sar</taxon>
        <taxon>Alveolata</taxon>
        <taxon>Ciliophora</taxon>
        <taxon>Intramacronucleata</taxon>
        <taxon>Oligohymenophorea</taxon>
        <taxon>Peniculida</taxon>
        <taxon>Parameciidae</taxon>
        <taxon>Paramecium</taxon>
    </lineage>
</organism>
<dbReference type="InterPro" id="IPR006212">
    <property type="entry name" value="Furin_repeat"/>
</dbReference>
<dbReference type="Proteomes" id="UP000000600">
    <property type="component" value="Unassembled WGS sequence"/>
</dbReference>
<dbReference type="InParanoid" id="A0CGG3"/>
<dbReference type="RefSeq" id="XP_001437277.1">
    <property type="nucleotide sequence ID" value="XM_001437240.2"/>
</dbReference>
<accession>A0CGG3</accession>
<dbReference type="AlphaFoldDB" id="A0CGG3"/>
<protein>
    <submittedName>
        <fullName evidence="1">Uncharacterized protein</fullName>
    </submittedName>
</protein>
<keyword evidence="2" id="KW-1185">Reference proteome</keyword>
<gene>
    <name evidence="1" type="ORF">GSPATT00007320001</name>
</gene>
<dbReference type="GeneID" id="5023062"/>
<dbReference type="EMBL" id="CT868074">
    <property type="protein sequence ID" value="CAK69880.1"/>
    <property type="molecule type" value="Genomic_DNA"/>
</dbReference>
<dbReference type="CDD" id="cd00064">
    <property type="entry name" value="FU"/>
    <property type="match status" value="1"/>
</dbReference>
<dbReference type="KEGG" id="ptm:GSPATT00007320001"/>
<dbReference type="SUPFAM" id="SSF57184">
    <property type="entry name" value="Growth factor receptor domain"/>
    <property type="match status" value="1"/>
</dbReference>
<dbReference type="InterPro" id="IPR009030">
    <property type="entry name" value="Growth_fac_rcpt_cys_sf"/>
</dbReference>
<dbReference type="HOGENOM" id="CLU_1362700_0_0_1"/>
<name>A0CGG3_PARTE</name>